<evidence type="ECO:0000256" key="5">
    <source>
        <dbReference type="SAM" id="MobiDB-lite"/>
    </source>
</evidence>
<feature type="region of interest" description="Disordered" evidence="5">
    <location>
        <begin position="80"/>
        <end position="111"/>
    </location>
</feature>
<feature type="non-terminal residue" evidence="7">
    <location>
        <position position="111"/>
    </location>
</feature>
<dbReference type="GO" id="GO:0003723">
    <property type="term" value="F:RNA binding"/>
    <property type="evidence" value="ECO:0007669"/>
    <property type="project" value="InterPro"/>
</dbReference>
<dbReference type="Gene3D" id="2.40.50.140">
    <property type="entry name" value="Nucleic acid-binding proteins"/>
    <property type="match status" value="1"/>
</dbReference>
<dbReference type="InterPro" id="IPR003029">
    <property type="entry name" value="S1_domain"/>
</dbReference>
<feature type="domain" description="S1 motif" evidence="6">
    <location>
        <begin position="40"/>
        <end position="95"/>
    </location>
</feature>
<keyword evidence="1" id="KW-1003">Cell membrane</keyword>
<keyword evidence="3" id="KW-0540">Nuclease</keyword>
<evidence type="ECO:0000256" key="3">
    <source>
        <dbReference type="ARBA" id="ARBA00022722"/>
    </source>
</evidence>
<dbReference type="PROSITE" id="PS50126">
    <property type="entry name" value="S1"/>
    <property type="match status" value="1"/>
</dbReference>
<accession>X0U0P0</accession>
<proteinExistence type="predicted"/>
<dbReference type="PANTHER" id="PTHR30001:SF1">
    <property type="entry name" value="RIBONUCLEASE E_G-LIKE PROTEIN, CHLOROPLASTIC"/>
    <property type="match status" value="1"/>
</dbReference>
<dbReference type="Pfam" id="PF00575">
    <property type="entry name" value="S1"/>
    <property type="match status" value="1"/>
</dbReference>
<dbReference type="GO" id="GO:0004540">
    <property type="term" value="F:RNA nuclease activity"/>
    <property type="evidence" value="ECO:0007669"/>
    <property type="project" value="InterPro"/>
</dbReference>
<evidence type="ECO:0000313" key="7">
    <source>
        <dbReference type="EMBL" id="GAF99084.1"/>
    </source>
</evidence>
<reference evidence="7" key="1">
    <citation type="journal article" date="2014" name="Front. Microbiol.">
        <title>High frequency of phylogenetically diverse reductive dehalogenase-homologous genes in deep subseafloor sedimentary metagenomes.</title>
        <authorList>
            <person name="Kawai M."/>
            <person name="Futagami T."/>
            <person name="Toyoda A."/>
            <person name="Takaki Y."/>
            <person name="Nishi S."/>
            <person name="Hori S."/>
            <person name="Arai W."/>
            <person name="Tsubouchi T."/>
            <person name="Morono Y."/>
            <person name="Uchiyama I."/>
            <person name="Ito T."/>
            <person name="Fujiyama A."/>
            <person name="Inagaki F."/>
            <person name="Takami H."/>
        </authorList>
    </citation>
    <scope>NUCLEOTIDE SEQUENCE</scope>
    <source>
        <strain evidence="7">Expedition CK06-06</strain>
    </source>
</reference>
<evidence type="ECO:0000259" key="6">
    <source>
        <dbReference type="PROSITE" id="PS50126"/>
    </source>
</evidence>
<keyword evidence="2" id="KW-0997">Cell inner membrane</keyword>
<feature type="compositionally biased region" description="Basic residues" evidence="5">
    <location>
        <begin position="85"/>
        <end position="99"/>
    </location>
</feature>
<sequence length="111" mass="12646">MSRDMLINVAQEEECRIAVVEKGQLEELYIERVSDTSIVGNIYKGKVVNVEPSIQACFVDFGIGKNGFLHISDLQPSYFHEKEKKGGKKERVGRKRPRRDRPPIQGCLKRG</sequence>
<dbReference type="InterPro" id="IPR012340">
    <property type="entry name" value="NA-bd_OB-fold"/>
</dbReference>
<dbReference type="AlphaFoldDB" id="X0U0P0"/>
<keyword evidence="3" id="KW-0378">Hydrolase</keyword>
<dbReference type="SUPFAM" id="SSF50249">
    <property type="entry name" value="Nucleic acid-binding proteins"/>
    <property type="match status" value="1"/>
</dbReference>
<dbReference type="GO" id="GO:0006364">
    <property type="term" value="P:rRNA processing"/>
    <property type="evidence" value="ECO:0007669"/>
    <property type="project" value="TreeGrafter"/>
</dbReference>
<evidence type="ECO:0000256" key="2">
    <source>
        <dbReference type="ARBA" id="ARBA00022519"/>
    </source>
</evidence>
<dbReference type="InterPro" id="IPR004659">
    <property type="entry name" value="RNase_E/G"/>
</dbReference>
<dbReference type="GO" id="GO:0005737">
    <property type="term" value="C:cytoplasm"/>
    <property type="evidence" value="ECO:0007669"/>
    <property type="project" value="TreeGrafter"/>
</dbReference>
<keyword evidence="4" id="KW-0472">Membrane</keyword>
<dbReference type="CDD" id="cd04453">
    <property type="entry name" value="S1_RNase_E"/>
    <property type="match status" value="1"/>
</dbReference>
<evidence type="ECO:0000256" key="4">
    <source>
        <dbReference type="ARBA" id="ARBA00023136"/>
    </source>
</evidence>
<dbReference type="PANTHER" id="PTHR30001">
    <property type="entry name" value="RIBONUCLEASE"/>
    <property type="match status" value="1"/>
</dbReference>
<protein>
    <recommendedName>
        <fullName evidence="6">S1 motif domain-containing protein</fullName>
    </recommendedName>
</protein>
<dbReference type="EMBL" id="BARS01012393">
    <property type="protein sequence ID" value="GAF99084.1"/>
    <property type="molecule type" value="Genomic_DNA"/>
</dbReference>
<gene>
    <name evidence="7" type="ORF">S01H1_22099</name>
</gene>
<comment type="caution">
    <text evidence="7">The sequence shown here is derived from an EMBL/GenBank/DDBJ whole genome shotgun (WGS) entry which is preliminary data.</text>
</comment>
<name>X0U0P0_9ZZZZ</name>
<evidence type="ECO:0000256" key="1">
    <source>
        <dbReference type="ARBA" id="ARBA00022475"/>
    </source>
</evidence>
<organism evidence="7">
    <name type="scientific">marine sediment metagenome</name>
    <dbReference type="NCBI Taxonomy" id="412755"/>
    <lineage>
        <taxon>unclassified sequences</taxon>
        <taxon>metagenomes</taxon>
        <taxon>ecological metagenomes</taxon>
    </lineage>
</organism>